<dbReference type="PANTHER" id="PTHR10353:SF36">
    <property type="entry name" value="LP05116P"/>
    <property type="match status" value="1"/>
</dbReference>
<evidence type="ECO:0000313" key="7">
    <source>
        <dbReference type="Proteomes" id="UP001492380"/>
    </source>
</evidence>
<feature type="chain" id="PRO_5045240784" evidence="5">
    <location>
        <begin position="18"/>
        <end position="571"/>
    </location>
</feature>
<dbReference type="EMBL" id="JBBWRZ010000003">
    <property type="protein sequence ID" value="KAK8240413.1"/>
    <property type="molecule type" value="Genomic_DNA"/>
</dbReference>
<evidence type="ECO:0000256" key="4">
    <source>
        <dbReference type="RuleBase" id="RU003690"/>
    </source>
</evidence>
<dbReference type="Pfam" id="PF00232">
    <property type="entry name" value="Glyco_hydro_1"/>
    <property type="match status" value="1"/>
</dbReference>
<protein>
    <submittedName>
        <fullName evidence="6">Glycoside hydrolase superfamily</fullName>
    </submittedName>
</protein>
<feature type="signal peptide" evidence="5">
    <location>
        <begin position="1"/>
        <end position="17"/>
    </location>
</feature>
<accession>A0ABR1YWJ9</accession>
<evidence type="ECO:0000256" key="3">
    <source>
        <dbReference type="ARBA" id="ARBA00023295"/>
    </source>
</evidence>
<dbReference type="PRINTS" id="PR00131">
    <property type="entry name" value="GLHYDRLASE1"/>
</dbReference>
<dbReference type="InterPro" id="IPR001360">
    <property type="entry name" value="Glyco_hydro_1"/>
</dbReference>
<keyword evidence="7" id="KW-1185">Reference proteome</keyword>
<evidence type="ECO:0000256" key="1">
    <source>
        <dbReference type="ARBA" id="ARBA00010838"/>
    </source>
</evidence>
<comment type="caution">
    <text evidence="6">The sequence shown here is derived from an EMBL/GenBank/DDBJ whole genome shotgun (WGS) entry which is preliminary data.</text>
</comment>
<keyword evidence="5" id="KW-0732">Signal</keyword>
<reference evidence="6 7" key="1">
    <citation type="submission" date="2024-04" db="EMBL/GenBank/DDBJ databases">
        <title>Phyllosticta paracitricarpa is synonymous to the EU quarantine fungus P. citricarpa based on phylogenomic analyses.</title>
        <authorList>
            <consortium name="Lawrence Berkeley National Laboratory"/>
            <person name="Van Ingen-Buijs V.A."/>
            <person name="Van Westerhoven A.C."/>
            <person name="Haridas S."/>
            <person name="Skiadas P."/>
            <person name="Martin F."/>
            <person name="Groenewald J.Z."/>
            <person name="Crous P.W."/>
            <person name="Seidl M.F."/>
        </authorList>
    </citation>
    <scope>NUCLEOTIDE SEQUENCE [LARGE SCALE GENOMIC DNA]</scope>
    <source>
        <strain evidence="6 7">CBS 123374</strain>
    </source>
</reference>
<name>A0ABR1YWJ9_9PEZI</name>
<dbReference type="InterPro" id="IPR017853">
    <property type="entry name" value="GH"/>
</dbReference>
<gene>
    <name evidence="6" type="ORF">HDK90DRAFT_532121</name>
</gene>
<evidence type="ECO:0000256" key="2">
    <source>
        <dbReference type="ARBA" id="ARBA00022801"/>
    </source>
</evidence>
<dbReference type="Proteomes" id="UP001492380">
    <property type="component" value="Unassembled WGS sequence"/>
</dbReference>
<evidence type="ECO:0000256" key="5">
    <source>
        <dbReference type="SAM" id="SignalP"/>
    </source>
</evidence>
<dbReference type="PANTHER" id="PTHR10353">
    <property type="entry name" value="GLYCOSYL HYDROLASE"/>
    <property type="match status" value="1"/>
</dbReference>
<dbReference type="Gene3D" id="3.20.20.80">
    <property type="entry name" value="Glycosidases"/>
    <property type="match status" value="1"/>
</dbReference>
<keyword evidence="2 6" id="KW-0378">Hydrolase</keyword>
<dbReference type="GO" id="GO:0016787">
    <property type="term" value="F:hydrolase activity"/>
    <property type="evidence" value="ECO:0007669"/>
    <property type="project" value="UniProtKB-KW"/>
</dbReference>
<dbReference type="PROSITE" id="PS00653">
    <property type="entry name" value="GLYCOSYL_HYDROL_F1_2"/>
    <property type="match status" value="1"/>
</dbReference>
<evidence type="ECO:0000313" key="6">
    <source>
        <dbReference type="EMBL" id="KAK8240413.1"/>
    </source>
</evidence>
<dbReference type="SUPFAM" id="SSF51445">
    <property type="entry name" value="(Trans)glycosidases"/>
    <property type="match status" value="1"/>
</dbReference>
<keyword evidence="3" id="KW-0326">Glycosidase</keyword>
<comment type="similarity">
    <text evidence="1 4">Belongs to the glycosyl hydrolase 1 family.</text>
</comment>
<sequence>MVYWQVLFLGHVLPVVAQTQSWVANTSAVTSTPTVTSIDMSIDDIWDIWIGSVAVASVNTTVSPTPVPSSELVPPPPLHYPSWVSGPQSPSVVKNESWKFPKDFWWGVSTASYQVEGAVKDEGRGPSLWDALLHNVVDYSLANETADVTTNHYYLYKQDIARLAAMGVPYYSFSISWSRILPFGKGYVNEAGLAHYEDVINTCLEYGVKPAVTLYHWDLPLTLYNTYGGWTNERIVEDFLEYAKIVFERYGNKVPLWFTFNEPSSFCTLKMPANYFKKVDIPQVQQQFYCGQNVLLAHSKTYRMAKEMGLTGPITFKNNGYYKVPRTNSTDDAIAVQRAWDFNEGWWANPVFNDGEYPPHLKEYVSTFLRPLTAAEKQDIAGSADFFAHDAYAAKFYMAPDGGFDSCLSNSSHSLFPACANSTFTFTDEDGGWNIGPAADPYTSWLHKASDWIPAFLRHINDTWHPAGGIAITEFGFTEPFEAQKTLLGDVRADLAHIAYYRDYLEAVLMAIGEGINVIGVCAWSAWDNLEWTAGYHVKFGLQHVNLTTQERRYKASFFEFRNMIDMYQEK</sequence>
<dbReference type="InterPro" id="IPR033132">
    <property type="entry name" value="GH_1_N_CS"/>
</dbReference>
<organism evidence="6 7">
    <name type="scientific">Phyllosticta capitalensis</name>
    <dbReference type="NCBI Taxonomy" id="121624"/>
    <lineage>
        <taxon>Eukaryota</taxon>
        <taxon>Fungi</taxon>
        <taxon>Dikarya</taxon>
        <taxon>Ascomycota</taxon>
        <taxon>Pezizomycotina</taxon>
        <taxon>Dothideomycetes</taxon>
        <taxon>Dothideomycetes incertae sedis</taxon>
        <taxon>Botryosphaeriales</taxon>
        <taxon>Phyllostictaceae</taxon>
        <taxon>Phyllosticta</taxon>
    </lineage>
</organism>
<proteinExistence type="inferred from homology"/>